<dbReference type="AlphaFoldDB" id="A0A822XYK0"/>
<comment type="caution">
    <text evidence="8">The sequence shown here is derived from an EMBL/GenBank/DDBJ whole genome shotgun (WGS) entry which is preliminary data.</text>
</comment>
<dbReference type="GO" id="GO:0016020">
    <property type="term" value="C:membrane"/>
    <property type="evidence" value="ECO:0007669"/>
    <property type="project" value="UniProtKB-SubCell"/>
</dbReference>
<dbReference type="InterPro" id="IPR003020">
    <property type="entry name" value="HCO3_transpt_euk"/>
</dbReference>
<dbReference type="EMBL" id="DUZY01000001">
    <property type="protein sequence ID" value="DAD24271.1"/>
    <property type="molecule type" value="Genomic_DNA"/>
</dbReference>
<evidence type="ECO:0000259" key="7">
    <source>
        <dbReference type="Pfam" id="PF00955"/>
    </source>
</evidence>
<keyword evidence="3 6" id="KW-0812">Transmembrane</keyword>
<feature type="transmembrane region" description="Helical" evidence="6">
    <location>
        <begin position="90"/>
        <end position="116"/>
    </location>
</feature>
<reference evidence="8 9" key="1">
    <citation type="journal article" date="2020" name="Mol. Biol. Evol.">
        <title>Distinct Expression and Methylation Patterns for Genes with Different Fates following a Single Whole-Genome Duplication in Flowering Plants.</title>
        <authorList>
            <person name="Shi T."/>
            <person name="Rahmani R.S."/>
            <person name="Gugger P.F."/>
            <person name="Wang M."/>
            <person name="Li H."/>
            <person name="Zhang Y."/>
            <person name="Li Z."/>
            <person name="Wang Q."/>
            <person name="Van de Peer Y."/>
            <person name="Marchal K."/>
            <person name="Chen J."/>
        </authorList>
    </citation>
    <scope>NUCLEOTIDE SEQUENCE [LARGE SCALE GENOMIC DNA]</scope>
    <source>
        <tissue evidence="8">Leaf</tissue>
    </source>
</reference>
<organism evidence="8 9">
    <name type="scientific">Nelumbo nucifera</name>
    <name type="common">Sacred lotus</name>
    <dbReference type="NCBI Taxonomy" id="4432"/>
    <lineage>
        <taxon>Eukaryota</taxon>
        <taxon>Viridiplantae</taxon>
        <taxon>Streptophyta</taxon>
        <taxon>Embryophyta</taxon>
        <taxon>Tracheophyta</taxon>
        <taxon>Spermatophyta</taxon>
        <taxon>Magnoliopsida</taxon>
        <taxon>Proteales</taxon>
        <taxon>Nelumbonaceae</taxon>
        <taxon>Nelumbo</taxon>
    </lineage>
</organism>
<feature type="transmembrane region" description="Helical" evidence="6">
    <location>
        <begin position="51"/>
        <end position="70"/>
    </location>
</feature>
<dbReference type="PANTHER" id="PTHR11453">
    <property type="entry name" value="ANION EXCHANGE PROTEIN"/>
    <property type="match status" value="1"/>
</dbReference>
<comment type="subcellular location">
    <subcellularLocation>
        <location evidence="1">Membrane</location>
        <topology evidence="1">Multi-pass membrane protein</topology>
    </subcellularLocation>
</comment>
<evidence type="ECO:0000256" key="5">
    <source>
        <dbReference type="ARBA" id="ARBA00023136"/>
    </source>
</evidence>
<evidence type="ECO:0000256" key="1">
    <source>
        <dbReference type="ARBA" id="ARBA00004141"/>
    </source>
</evidence>
<keyword evidence="4 6" id="KW-1133">Transmembrane helix</keyword>
<keyword evidence="5 6" id="KW-0472">Membrane</keyword>
<evidence type="ECO:0000256" key="6">
    <source>
        <dbReference type="SAM" id="Phobius"/>
    </source>
</evidence>
<evidence type="ECO:0000256" key="2">
    <source>
        <dbReference type="ARBA" id="ARBA00006262"/>
    </source>
</evidence>
<dbReference type="Pfam" id="PF00955">
    <property type="entry name" value="HCO3_cotransp"/>
    <property type="match status" value="1"/>
</dbReference>
<name>A0A822XYK0_NELNU</name>
<keyword evidence="9" id="KW-1185">Reference proteome</keyword>
<evidence type="ECO:0000313" key="9">
    <source>
        <dbReference type="Proteomes" id="UP000607653"/>
    </source>
</evidence>
<dbReference type="InterPro" id="IPR011531">
    <property type="entry name" value="HCO3_transpt-like_TM_dom"/>
</dbReference>
<comment type="similarity">
    <text evidence="2">Belongs to the anion exchanger (TC 2.A.31.3) family.</text>
</comment>
<feature type="transmembrane region" description="Helical" evidence="6">
    <location>
        <begin position="255"/>
        <end position="274"/>
    </location>
</feature>
<evidence type="ECO:0000313" key="8">
    <source>
        <dbReference type="EMBL" id="DAD24271.1"/>
    </source>
</evidence>
<accession>A0A822XYK0</accession>
<evidence type="ECO:0000256" key="3">
    <source>
        <dbReference type="ARBA" id="ARBA00022692"/>
    </source>
</evidence>
<sequence length="314" mass="36064">MGPLSFVSRFGFQFCLSRFRGFAKINLRFRNYLRGWNWGFKLPGGVSPLSSIYFVGLPLFHDIYVLSFLIKRTRSQERASILSRITFKHFCFLVGILTAVQTLASTALCGIIHYYWRVCVWTAILLFLLGILGAWELFGLLIAMFFMQQAIKGIVDEFRIPQRENPNLMEFLPSWRFENGMFALVLSSGLLLTALRSQESMTVAIWIWLAMRLLSRLCPNPWSPGAYENWTVIKEMLDVPILFIREFNLRKPPSFHYDLLLLGFLVILCVLLGIPPSNGVIPQSPMHTKCLATLKHQLLRNWLVATSCKSMGKN</sequence>
<protein>
    <recommendedName>
        <fullName evidence="7">Bicarbonate transporter-like transmembrane domain-containing protein</fullName>
    </recommendedName>
</protein>
<proteinExistence type="inferred from homology"/>
<gene>
    <name evidence="8" type="ORF">HUJ06_025735</name>
</gene>
<dbReference type="GO" id="GO:0006820">
    <property type="term" value="P:monoatomic anion transport"/>
    <property type="evidence" value="ECO:0007669"/>
    <property type="project" value="InterPro"/>
</dbReference>
<feature type="transmembrane region" description="Helical" evidence="6">
    <location>
        <begin position="122"/>
        <end position="146"/>
    </location>
</feature>
<dbReference type="PANTHER" id="PTHR11453:SF82">
    <property type="entry name" value="BORON TRANSPORTER 1"/>
    <property type="match status" value="1"/>
</dbReference>
<dbReference type="GO" id="GO:0005452">
    <property type="term" value="F:solute:inorganic anion antiporter activity"/>
    <property type="evidence" value="ECO:0007669"/>
    <property type="project" value="InterPro"/>
</dbReference>
<evidence type="ECO:0000256" key="4">
    <source>
        <dbReference type="ARBA" id="ARBA00022989"/>
    </source>
</evidence>
<dbReference type="Proteomes" id="UP000607653">
    <property type="component" value="Unassembled WGS sequence"/>
</dbReference>
<feature type="domain" description="Bicarbonate transporter-like transmembrane" evidence="7">
    <location>
        <begin position="245"/>
        <end position="295"/>
    </location>
</feature>